<dbReference type="GeneID" id="31742101"/>
<evidence type="ECO:0000313" key="2">
    <source>
        <dbReference type="Proteomes" id="UP001232113"/>
    </source>
</evidence>
<dbReference type="NCBIfam" id="TIGR02384">
    <property type="entry name" value="RelB_DinJ"/>
    <property type="match status" value="1"/>
</dbReference>
<dbReference type="Proteomes" id="UP001232113">
    <property type="component" value="Unassembled WGS sequence"/>
</dbReference>
<gene>
    <name evidence="1" type="ORF">QP354_06900</name>
</gene>
<accession>A0AAQ2K5Z3</accession>
<dbReference type="RefSeq" id="WP_006585524.1">
    <property type="nucleotide sequence ID" value="NZ_JADNBA010000005.1"/>
</dbReference>
<name>A0AAQ2K5Z3_9LACO</name>
<organism evidence="1 2">
    <name type="scientific">Lactobacillus paragasseri</name>
    <dbReference type="NCBI Taxonomy" id="2107999"/>
    <lineage>
        <taxon>Bacteria</taxon>
        <taxon>Bacillati</taxon>
        <taxon>Bacillota</taxon>
        <taxon>Bacilli</taxon>
        <taxon>Lactobacillales</taxon>
        <taxon>Lactobacillaceae</taxon>
        <taxon>Lactobacillus</taxon>
    </lineage>
</organism>
<dbReference type="Pfam" id="PF04221">
    <property type="entry name" value="RelB"/>
    <property type="match status" value="1"/>
</dbReference>
<sequence length="86" mass="9935">MPVTLGIDNKLKEETKSNLEKMGLDMTTATKMYFIYINQHGKLPFTPSVGRSELDKALEQVKNHEYAGEYDSLEDFRKDLYSLDEN</sequence>
<dbReference type="InterPro" id="IPR013321">
    <property type="entry name" value="Arc_rbn_hlx_hlx"/>
</dbReference>
<reference evidence="1" key="1">
    <citation type="submission" date="2023-05" db="EMBL/GenBank/DDBJ databases">
        <title>Cataloging the Phylogenetic Diversity of Human Bladder Bacteria.</title>
        <authorList>
            <person name="Du J."/>
        </authorList>
    </citation>
    <scope>NUCLEOTIDE SEQUENCE</scope>
    <source>
        <strain evidence="1">UMB6975B</strain>
    </source>
</reference>
<dbReference type="Gene3D" id="1.10.1220.10">
    <property type="entry name" value="Met repressor-like"/>
    <property type="match status" value="1"/>
</dbReference>
<dbReference type="EMBL" id="JASOLY010000011">
    <property type="protein sequence ID" value="MDK6868793.1"/>
    <property type="molecule type" value="Genomic_DNA"/>
</dbReference>
<evidence type="ECO:0000313" key="1">
    <source>
        <dbReference type="EMBL" id="MDK6868793.1"/>
    </source>
</evidence>
<comment type="caution">
    <text evidence="1">The sequence shown here is derived from an EMBL/GenBank/DDBJ whole genome shotgun (WGS) entry which is preliminary data.</text>
</comment>
<protein>
    <submittedName>
        <fullName evidence="1">Type II toxin-antitoxin system RelB/DinJ family antitoxin</fullName>
    </submittedName>
</protein>
<dbReference type="GO" id="GO:0006355">
    <property type="term" value="P:regulation of DNA-templated transcription"/>
    <property type="evidence" value="ECO:0007669"/>
    <property type="project" value="InterPro"/>
</dbReference>
<dbReference type="InterPro" id="IPR007337">
    <property type="entry name" value="RelB/DinJ"/>
</dbReference>
<dbReference type="AlphaFoldDB" id="A0AAQ2K5Z3"/>
<proteinExistence type="predicted"/>